<keyword evidence="1" id="KW-1133">Transmembrane helix</keyword>
<evidence type="ECO:0000313" key="2">
    <source>
        <dbReference type="EMBL" id="UXZ97396.1"/>
    </source>
</evidence>
<keyword evidence="1" id="KW-0812">Transmembrane</keyword>
<dbReference type="NCBIfam" id="TIGR01708">
    <property type="entry name" value="typeII_sec_gspH"/>
    <property type="match status" value="1"/>
</dbReference>
<gene>
    <name evidence="2" type="primary">gspH</name>
    <name evidence="2" type="ORF">K3169_05740</name>
</gene>
<dbReference type="InterPro" id="IPR049875">
    <property type="entry name" value="TypeII_GspH"/>
</dbReference>
<evidence type="ECO:0000313" key="3">
    <source>
        <dbReference type="Proteomes" id="UP001063228"/>
    </source>
</evidence>
<dbReference type="NCBIfam" id="TIGR02532">
    <property type="entry name" value="IV_pilin_GFxxxE"/>
    <property type="match status" value="1"/>
</dbReference>
<dbReference type="Gene3D" id="3.55.40.10">
    <property type="entry name" value="minor pseudopilin epsh domain"/>
    <property type="match status" value="1"/>
</dbReference>
<dbReference type="PROSITE" id="PS00409">
    <property type="entry name" value="PROKAR_NTER_METHYL"/>
    <property type="match status" value="1"/>
</dbReference>
<dbReference type="EMBL" id="CP081201">
    <property type="protein sequence ID" value="UXZ97396.1"/>
    <property type="molecule type" value="Genomic_DNA"/>
</dbReference>
<keyword evidence="1" id="KW-0472">Membrane</keyword>
<dbReference type="InterPro" id="IPR012902">
    <property type="entry name" value="N_methyl_site"/>
</dbReference>
<protein>
    <submittedName>
        <fullName evidence="2">Type II secretion system minor pseudopilin GspH</fullName>
    </submittedName>
</protein>
<dbReference type="SUPFAM" id="SSF54523">
    <property type="entry name" value="Pili subunits"/>
    <property type="match status" value="1"/>
</dbReference>
<keyword evidence="3" id="KW-1185">Reference proteome</keyword>
<accession>A0ABY6FHX7</accession>
<dbReference type="Pfam" id="PF07963">
    <property type="entry name" value="N_methyl"/>
    <property type="match status" value="1"/>
</dbReference>
<feature type="transmembrane region" description="Helical" evidence="1">
    <location>
        <begin position="12"/>
        <end position="30"/>
    </location>
</feature>
<dbReference type="RefSeq" id="WP_099270926.1">
    <property type="nucleotide sequence ID" value="NZ_CP081201.1"/>
</dbReference>
<reference evidence="2" key="1">
    <citation type="submission" date="2021-08" db="EMBL/GenBank/DDBJ databases">
        <title>Complete genome sequence of Pseudomonas phytophila.</title>
        <authorList>
            <person name="Weir B.S."/>
            <person name="Templeton M.D."/>
            <person name="Arshed S."/>
            <person name="Andersen M.T."/>
            <person name="Jayaraman J."/>
        </authorList>
    </citation>
    <scope>NUCLEOTIDE SEQUENCE</scope>
    <source>
        <strain evidence="2">ICMP 23753</strain>
    </source>
</reference>
<organism evidence="2 3">
    <name type="scientific">Pseudomonas phytophila</name>
    <dbReference type="NCBI Taxonomy" id="2867264"/>
    <lineage>
        <taxon>Bacteria</taxon>
        <taxon>Pseudomonadati</taxon>
        <taxon>Pseudomonadota</taxon>
        <taxon>Gammaproteobacteria</taxon>
        <taxon>Pseudomonadales</taxon>
        <taxon>Pseudomonadaceae</taxon>
        <taxon>Pseudomonas</taxon>
    </lineage>
</organism>
<evidence type="ECO:0000256" key="1">
    <source>
        <dbReference type="SAM" id="Phobius"/>
    </source>
</evidence>
<sequence>MKFSQGFSLLEMLVVLLIIGLFSAMSVAWLDSGQAPMQQALQQLSVEARIRAAQARHSGQVLGLRWNGRQPEFVKLQQDRDQTRWVVDPTRLKPWPAQLAADWPVSTEPQVVFTPAGVARPVTLNWQWPEGQQRWEWRTDNSLVQVSLP</sequence>
<name>A0ABY6FHX7_9PSED</name>
<proteinExistence type="predicted"/>
<dbReference type="Proteomes" id="UP001063228">
    <property type="component" value="Chromosome"/>
</dbReference>
<dbReference type="InterPro" id="IPR045584">
    <property type="entry name" value="Pilin-like"/>
</dbReference>